<dbReference type="Pfam" id="PF17657">
    <property type="entry name" value="DNA_pol3_finger"/>
    <property type="match status" value="1"/>
</dbReference>
<dbReference type="Pfam" id="PF14579">
    <property type="entry name" value="HHH_6"/>
    <property type="match status" value="1"/>
</dbReference>
<evidence type="ECO:0000313" key="12">
    <source>
        <dbReference type="Proteomes" id="UP001204746"/>
    </source>
</evidence>
<dbReference type="InterPro" id="IPR016195">
    <property type="entry name" value="Pol/histidinol_Pase-like"/>
</dbReference>
<dbReference type="CDD" id="cd12113">
    <property type="entry name" value="PHP_PolIIIA_DnaE3"/>
    <property type="match status" value="1"/>
</dbReference>
<evidence type="ECO:0000256" key="8">
    <source>
        <dbReference type="ARBA" id="ARBA00022932"/>
    </source>
</evidence>
<dbReference type="InterPro" id="IPR029460">
    <property type="entry name" value="DNAPol_HHH"/>
</dbReference>
<dbReference type="SMART" id="SM00481">
    <property type="entry name" value="POLIIIAc"/>
    <property type="match status" value="1"/>
</dbReference>
<dbReference type="InterPro" id="IPR004365">
    <property type="entry name" value="NA-bd_OB_tRNA"/>
</dbReference>
<dbReference type="Gene3D" id="3.20.20.140">
    <property type="entry name" value="Metal-dependent hydrolases"/>
    <property type="match status" value="1"/>
</dbReference>
<dbReference type="NCBIfam" id="TIGR00594">
    <property type="entry name" value="polc"/>
    <property type="match status" value="1"/>
</dbReference>
<keyword evidence="7" id="KW-0235">DNA replication</keyword>
<dbReference type="InterPro" id="IPR004013">
    <property type="entry name" value="PHP_dom"/>
</dbReference>
<proteinExistence type="inferred from homology"/>
<name>A0ABT1UUR6_9ACTN</name>
<dbReference type="Gene3D" id="1.10.150.870">
    <property type="match status" value="1"/>
</dbReference>
<evidence type="ECO:0000256" key="6">
    <source>
        <dbReference type="ARBA" id="ARBA00022695"/>
    </source>
</evidence>
<dbReference type="Pfam" id="PF01336">
    <property type="entry name" value="tRNA_anti-codon"/>
    <property type="match status" value="1"/>
</dbReference>
<dbReference type="InterPro" id="IPR003141">
    <property type="entry name" value="Pol/His_phosphatase_N"/>
</dbReference>
<evidence type="ECO:0000256" key="1">
    <source>
        <dbReference type="ARBA" id="ARBA00004496"/>
    </source>
</evidence>
<evidence type="ECO:0000313" key="11">
    <source>
        <dbReference type="EMBL" id="MCQ8188867.1"/>
    </source>
</evidence>
<evidence type="ECO:0000256" key="3">
    <source>
        <dbReference type="ARBA" id="ARBA00012417"/>
    </source>
</evidence>
<evidence type="ECO:0000256" key="9">
    <source>
        <dbReference type="ARBA" id="ARBA00049244"/>
    </source>
</evidence>
<dbReference type="PANTHER" id="PTHR32294">
    <property type="entry name" value="DNA POLYMERASE III SUBUNIT ALPHA"/>
    <property type="match status" value="1"/>
</dbReference>
<dbReference type="RefSeq" id="WP_256650015.1">
    <property type="nucleotide sequence ID" value="NZ_JANIAA010000005.1"/>
</dbReference>
<keyword evidence="6 11" id="KW-0548">Nucleotidyltransferase</keyword>
<evidence type="ECO:0000256" key="4">
    <source>
        <dbReference type="ARBA" id="ARBA00019114"/>
    </source>
</evidence>
<comment type="caution">
    <text evidence="11">The sequence shown here is derived from an EMBL/GenBank/DDBJ whole genome shotgun (WGS) entry which is preliminary data.</text>
</comment>
<dbReference type="CDD" id="cd04485">
    <property type="entry name" value="DnaE_OBF"/>
    <property type="match status" value="1"/>
</dbReference>
<feature type="domain" description="Polymerase/histidinol phosphatase N-terminal" evidence="10">
    <location>
        <begin position="7"/>
        <end position="74"/>
    </location>
</feature>
<keyword evidence="8" id="KW-0239">DNA-directed DNA polymerase</keyword>
<evidence type="ECO:0000256" key="2">
    <source>
        <dbReference type="ARBA" id="ARBA00009496"/>
    </source>
</evidence>
<dbReference type="InterPro" id="IPR041931">
    <property type="entry name" value="DNA_pol3_alpha_thumb_dom"/>
</dbReference>
<dbReference type="NCBIfam" id="NF004226">
    <property type="entry name" value="PRK05673.1"/>
    <property type="match status" value="1"/>
</dbReference>
<dbReference type="InterPro" id="IPR040982">
    <property type="entry name" value="DNA_pol3_finger"/>
</dbReference>
<dbReference type="Gene3D" id="1.10.10.1600">
    <property type="entry name" value="Bacterial DNA polymerase III alpha subunit, thumb domain"/>
    <property type="match status" value="1"/>
</dbReference>
<dbReference type="PANTHER" id="PTHR32294:SF0">
    <property type="entry name" value="DNA POLYMERASE III SUBUNIT ALPHA"/>
    <property type="match status" value="1"/>
</dbReference>
<dbReference type="Pfam" id="PF07733">
    <property type="entry name" value="DNA_pol3_alpha"/>
    <property type="match status" value="1"/>
</dbReference>
<sequence>MTKPPFTHLHVHTQYSLLDGAARLKDMFNACNEMGMTHIAMTDHGNLHGAYDFYQQATGAGVTPIIGIEAYVAPESRRYKRRVQWGQPHQKRDDVSGSGGYTHKTIWASNKTGLHNLFRLSSDAYMEGYFVKWPRMDKETIAQWSEGLIASTGCPSGELQTRLRLGQFDEALKAASEYQDIFGKDRYFLELMDHGIEIERRVRDGLLEIGKKLDIPPLVTNDSHYTYSRESVAHDALLCVQTGKNLSDPDRFRFDGTGYYLKSTDEMYAIDSSDAWQEGCRNTLLVAEQIDNTGWFEKRDLMPRFDVPEGYTEVTWFQEEVRKGMAQRFPGGVPEDRQKLAEYEMDVIIQMGFPGYFLVVADFIMWAKNNGIAVGPGRGSAAGSIVSYALGITDLDPVEHGLIFERFLNPERVSMPDVDIDFDERRRGEVIRYVTEKYGADKVAQIGTYGTIKAKNAIKDSARVLGYPYAMGDRITKAMPADVLGKGIPLSGITDEKHPRYSEAGEVRGMYENEPDVKKVIDTARGIEGLVRQMGVHAAGVIMSSETVTDHVPVFSPKNDGQVVTQWDYPTCESLGLLKMDFLGLRNLTIMDDAVKMVRANKGVDLKMLDLSLDDPKTFELLCRGDTLGVFQFDGGPMRSLLRMMKPDHFEDISAVSALYRPGPMGMNSHINYALRKNGQQEITPIHPELEEPLKEVLGITYGLIVYQEQVQKAAQVLAGYSLGQADLLRRAMGKKKQEVLDKEFVPFQKGCRERGYSDEAIQAVWDVLVPFAGYAFNKAHSSAYGLVTYWTAYLKANYPAEYMAALLTSVRDDKDKSAVYLNECRRMGIKVLPPNVNESEANFTAQGDDVILFGLTAVRNVGQNVVEAIIRGRKAKGKYASFPDYLDKVEAVVCNKRTTESLIKAGAFDEMGHTRKGLTAHYEALIDNVVAVKRKEAEGQFDLFGGMGGDGGDGDGPGFGLDVEFSDVEWDKTYLLAQEREMLGLYVSDHPLFGIEHVLNEKADAAISALTGGEHADGAIVTIGGIISGLQRKMTKQGNAWAIATVEDLAGSIECMFFPATYQLVSTQLIEDVVVFVKGRLDKREDVPRLVAMELMVPDLSEAGANAPVTITIPTVKVTPPLVEKLGEVLTHHRGSTEVRIKLQGARKTTVLRLDRHRVTADPALFGDLKVLLGASCLAG</sequence>
<dbReference type="EMBL" id="JANIAA010000005">
    <property type="protein sequence ID" value="MCQ8188867.1"/>
    <property type="molecule type" value="Genomic_DNA"/>
</dbReference>
<evidence type="ECO:0000256" key="7">
    <source>
        <dbReference type="ARBA" id="ARBA00022705"/>
    </source>
</evidence>
<organism evidence="11 12">
    <name type="scientific">Streptomyces rugosispiralis</name>
    <dbReference type="NCBI Taxonomy" id="2967341"/>
    <lineage>
        <taxon>Bacteria</taxon>
        <taxon>Bacillati</taxon>
        <taxon>Actinomycetota</taxon>
        <taxon>Actinomycetes</taxon>
        <taxon>Kitasatosporales</taxon>
        <taxon>Streptomycetaceae</taxon>
        <taxon>Streptomyces</taxon>
    </lineage>
</organism>
<dbReference type="Proteomes" id="UP001204746">
    <property type="component" value="Unassembled WGS sequence"/>
</dbReference>
<evidence type="ECO:0000259" key="10">
    <source>
        <dbReference type="SMART" id="SM00481"/>
    </source>
</evidence>
<dbReference type="SUPFAM" id="SSF89550">
    <property type="entry name" value="PHP domain-like"/>
    <property type="match status" value="1"/>
</dbReference>
<keyword evidence="12" id="KW-1185">Reference proteome</keyword>
<comment type="catalytic activity">
    <reaction evidence="9">
        <text>DNA(n) + a 2'-deoxyribonucleoside 5'-triphosphate = DNA(n+1) + diphosphate</text>
        <dbReference type="Rhea" id="RHEA:22508"/>
        <dbReference type="Rhea" id="RHEA-COMP:17339"/>
        <dbReference type="Rhea" id="RHEA-COMP:17340"/>
        <dbReference type="ChEBI" id="CHEBI:33019"/>
        <dbReference type="ChEBI" id="CHEBI:61560"/>
        <dbReference type="ChEBI" id="CHEBI:173112"/>
        <dbReference type="EC" id="2.7.7.7"/>
    </reaction>
</comment>
<reference evidence="11 12" key="1">
    <citation type="submission" date="2022-07" db="EMBL/GenBank/DDBJ databases">
        <authorList>
            <person name="Phongsopitanun W."/>
            <person name="Tanasupawat S."/>
        </authorList>
    </citation>
    <scope>NUCLEOTIDE SEQUENCE [LARGE SCALE GENOMIC DNA]</scope>
    <source>
        <strain evidence="11 12">RCU-064</strain>
    </source>
</reference>
<gene>
    <name evidence="11" type="primary">dnaE</name>
    <name evidence="11" type="ORF">NP777_11485</name>
</gene>
<evidence type="ECO:0000256" key="5">
    <source>
        <dbReference type="ARBA" id="ARBA00022679"/>
    </source>
</evidence>
<comment type="similarity">
    <text evidence="2">Belongs to the DNA polymerase type-C family. DnaE subfamily.</text>
</comment>
<keyword evidence="5 11" id="KW-0808">Transferase</keyword>
<comment type="subcellular location">
    <subcellularLocation>
        <location evidence="1">Cytoplasm</location>
    </subcellularLocation>
</comment>
<dbReference type="EC" id="2.7.7.7" evidence="3"/>
<dbReference type="GO" id="GO:0003887">
    <property type="term" value="F:DNA-directed DNA polymerase activity"/>
    <property type="evidence" value="ECO:0007669"/>
    <property type="project" value="UniProtKB-EC"/>
</dbReference>
<dbReference type="InterPro" id="IPR011708">
    <property type="entry name" value="DNA_pol3_alpha_NTPase_dom"/>
</dbReference>
<accession>A0ABT1UUR6</accession>
<protein>
    <recommendedName>
        <fullName evidence="4">DNA polymerase III subunit alpha</fullName>
        <ecNumber evidence="3">2.7.7.7</ecNumber>
    </recommendedName>
</protein>
<dbReference type="InterPro" id="IPR004805">
    <property type="entry name" value="DnaE2/DnaE/PolC"/>
</dbReference>
<dbReference type="Pfam" id="PF02811">
    <property type="entry name" value="PHP"/>
    <property type="match status" value="1"/>
</dbReference>